<reference evidence="2 3" key="1">
    <citation type="submission" date="2023-09" db="EMBL/GenBank/DDBJ databases">
        <title>Whole genome shotgun sequencing (WGS) of Bosea sp. ZW T0_25, isolated from stored onions (Allium cepa).</title>
        <authorList>
            <person name="Stoll D.A."/>
            <person name="Huch M."/>
        </authorList>
    </citation>
    <scope>NUCLEOTIDE SEQUENCE [LARGE SCALE GENOMIC DNA]</scope>
    <source>
        <strain evidence="2 3">ZW T0_25</strain>
    </source>
</reference>
<comment type="caution">
    <text evidence="2">The sequence shown here is derived from an EMBL/GenBank/DDBJ whole genome shotgun (WGS) entry which is preliminary data.</text>
</comment>
<evidence type="ECO:0000313" key="3">
    <source>
        <dbReference type="Proteomes" id="UP001254257"/>
    </source>
</evidence>
<gene>
    <name evidence="2" type="ORF">RKE40_06990</name>
</gene>
<feature type="compositionally biased region" description="Basic and acidic residues" evidence="1">
    <location>
        <begin position="1"/>
        <end position="54"/>
    </location>
</feature>
<dbReference type="EMBL" id="JAWDID010000007">
    <property type="protein sequence ID" value="MDU0339618.1"/>
    <property type="molecule type" value="Genomic_DNA"/>
</dbReference>
<feature type="region of interest" description="Disordered" evidence="1">
    <location>
        <begin position="1"/>
        <end position="103"/>
    </location>
</feature>
<protein>
    <submittedName>
        <fullName evidence="2">Uncharacterized protein</fullName>
    </submittedName>
</protein>
<dbReference type="Proteomes" id="UP001254257">
    <property type="component" value="Unassembled WGS sequence"/>
</dbReference>
<evidence type="ECO:0000256" key="1">
    <source>
        <dbReference type="SAM" id="MobiDB-lite"/>
    </source>
</evidence>
<evidence type="ECO:0000313" key="2">
    <source>
        <dbReference type="EMBL" id="MDU0339618.1"/>
    </source>
</evidence>
<organism evidence="2 3">
    <name type="scientific">Bosea rubneri</name>
    <dbReference type="NCBI Taxonomy" id="3075434"/>
    <lineage>
        <taxon>Bacteria</taxon>
        <taxon>Pseudomonadati</taxon>
        <taxon>Pseudomonadota</taxon>
        <taxon>Alphaproteobacteria</taxon>
        <taxon>Hyphomicrobiales</taxon>
        <taxon>Boseaceae</taxon>
        <taxon>Bosea</taxon>
    </lineage>
</organism>
<proteinExistence type="predicted"/>
<name>A0ABU3S4A5_9HYPH</name>
<dbReference type="RefSeq" id="WP_316017515.1">
    <property type="nucleotide sequence ID" value="NZ_JAWDID010000007.1"/>
</dbReference>
<keyword evidence="3" id="KW-1185">Reference proteome</keyword>
<accession>A0ABU3S4A5</accession>
<sequence>MPENPKPRENPALLDERIESDAVRPEDASVRPDPDLAGRDRRKVSDETNVHDAGSDANDTIDGLTEQEEAVRHAAEDIPTSQDPAGPTEATPVFDRGSAPPKV</sequence>